<dbReference type="GeneID" id="32686994"/>
<dbReference type="Pfam" id="PF00743">
    <property type="entry name" value="FMO-like"/>
    <property type="match status" value="1"/>
</dbReference>
<dbReference type="PANTHER" id="PTHR43872:SF1">
    <property type="entry name" value="MONOOXYGENASE, PUTATIVE (AFU_ORTHOLOGUE AFUA_8G02570)-RELATED"/>
    <property type="match status" value="1"/>
</dbReference>
<dbReference type="GO" id="GO:0004499">
    <property type="term" value="F:N,N-dimethylaniline monooxygenase activity"/>
    <property type="evidence" value="ECO:0007669"/>
    <property type="project" value="InterPro"/>
</dbReference>
<protein>
    <submittedName>
        <fullName evidence="8">NAD(P)/FAD-dependent oxidoreductase</fullName>
    </submittedName>
</protein>
<comment type="similarity">
    <text evidence="2">Belongs to the FAD-binding monooxygenase family.</text>
</comment>
<evidence type="ECO:0000256" key="3">
    <source>
        <dbReference type="ARBA" id="ARBA00022630"/>
    </source>
</evidence>
<keyword evidence="5" id="KW-0521">NADP</keyword>
<organism evidence="8 9">
    <name type="scientific">Gordonia terrae</name>
    <dbReference type="NCBI Taxonomy" id="2055"/>
    <lineage>
        <taxon>Bacteria</taxon>
        <taxon>Bacillati</taxon>
        <taxon>Actinomycetota</taxon>
        <taxon>Actinomycetes</taxon>
        <taxon>Mycobacteriales</taxon>
        <taxon>Gordoniaceae</taxon>
        <taxon>Gordonia</taxon>
    </lineage>
</organism>
<sequence>MTSSTKDASAIPQHVEVLVVGAGLTGIGMAYHLQTLQPGRTFAILESRESIGGTWDLFRYPGVRSDVDLYAFGYGFKPWDRENAIADASEILEYLQETVDENNLGAHIHFGHKVVSADFSTARAQWSVRVERVRDGHQFTMTCNFLSSAAGYYDVDEGYSPQFEGREDFSGDIVHPQHWPESFDYTGKKVVVIGSGATAVTLVPAMAEDAEHVTMLQRSPSYVLPAPRRDPLALFIRRLIPRTHAHRIIRTINVGKQTFLYRVSRRFPNTMRAVIRRVNIKALPEGFDVDAHFNPDYAPWDQRMCVVADGDLFKAIASGKAGVVTDRIARFSKNGILLQSGSEIEADIIVTATGLNMVPFGKIQLRVDGRDVNLHDHLIYKTAMVSDIPNFTFTLGSVNNAWTLKADLVAQWTCRLLAHMDRHGYTTVIPVVDDDTMTRRPYIEMGSGYVNRAMHLFPQQGSAEPWSVAQDYKIDRQVLGKDPIEESSLHFASAPLVAPAVAG</sequence>
<evidence type="ECO:0000256" key="7">
    <source>
        <dbReference type="ARBA" id="ARBA00023033"/>
    </source>
</evidence>
<name>A0AAD0KAX4_9ACTN</name>
<evidence type="ECO:0000313" key="9">
    <source>
        <dbReference type="Proteomes" id="UP000247118"/>
    </source>
</evidence>
<dbReference type="GO" id="GO:0050660">
    <property type="term" value="F:flavin adenine dinucleotide binding"/>
    <property type="evidence" value="ECO:0007669"/>
    <property type="project" value="InterPro"/>
</dbReference>
<dbReference type="InterPro" id="IPR020946">
    <property type="entry name" value="Flavin_mOase-like"/>
</dbReference>
<gene>
    <name evidence="8" type="ORF">DLJ61_04485</name>
</gene>
<evidence type="ECO:0000313" key="8">
    <source>
        <dbReference type="EMBL" id="AWO86549.1"/>
    </source>
</evidence>
<dbReference type="Pfam" id="PF13450">
    <property type="entry name" value="NAD_binding_8"/>
    <property type="match status" value="1"/>
</dbReference>
<dbReference type="Proteomes" id="UP000247118">
    <property type="component" value="Chromosome"/>
</dbReference>
<keyword evidence="4" id="KW-0274">FAD</keyword>
<keyword evidence="3" id="KW-0285">Flavoprotein</keyword>
<keyword evidence="7" id="KW-0503">Monooxygenase</keyword>
<dbReference type="EMBL" id="CP029604">
    <property type="protein sequence ID" value="AWO86549.1"/>
    <property type="molecule type" value="Genomic_DNA"/>
</dbReference>
<dbReference type="Gene3D" id="3.50.50.60">
    <property type="entry name" value="FAD/NAD(P)-binding domain"/>
    <property type="match status" value="3"/>
</dbReference>
<dbReference type="PANTHER" id="PTHR43872">
    <property type="entry name" value="MONOOXYGENASE, PUTATIVE (AFU_ORTHOLOGUE AFUA_8G02570)-RELATED"/>
    <property type="match status" value="1"/>
</dbReference>
<evidence type="ECO:0000256" key="5">
    <source>
        <dbReference type="ARBA" id="ARBA00022857"/>
    </source>
</evidence>
<dbReference type="KEGG" id="gta:BCM27_04450"/>
<accession>A0AAD0KAX4</accession>
<evidence type="ECO:0000256" key="4">
    <source>
        <dbReference type="ARBA" id="ARBA00022827"/>
    </source>
</evidence>
<evidence type="ECO:0000256" key="2">
    <source>
        <dbReference type="ARBA" id="ARBA00010139"/>
    </source>
</evidence>
<dbReference type="RefSeq" id="WP_004023285.1">
    <property type="nucleotide sequence ID" value="NZ_CABEIC010000002.1"/>
</dbReference>
<dbReference type="SUPFAM" id="SSF51905">
    <property type="entry name" value="FAD/NAD(P)-binding domain"/>
    <property type="match status" value="1"/>
</dbReference>
<proteinExistence type="inferred from homology"/>
<comment type="cofactor">
    <cofactor evidence="1">
        <name>FAD</name>
        <dbReference type="ChEBI" id="CHEBI:57692"/>
    </cofactor>
</comment>
<dbReference type="AlphaFoldDB" id="A0AAD0KAX4"/>
<dbReference type="GO" id="GO:0050661">
    <property type="term" value="F:NADP binding"/>
    <property type="evidence" value="ECO:0007669"/>
    <property type="project" value="InterPro"/>
</dbReference>
<dbReference type="InterPro" id="IPR051820">
    <property type="entry name" value="FAD-binding_MO"/>
</dbReference>
<reference evidence="8 9" key="1">
    <citation type="submission" date="2018-05" db="EMBL/GenBank/DDBJ databases">
        <title>Complete genome sequence of Gordonia terrae NRRL B-16283.</title>
        <authorList>
            <person name="Garlena R.A."/>
            <person name="Russell D.A."/>
            <person name="Hatfull G.F."/>
        </authorList>
    </citation>
    <scope>NUCLEOTIDE SEQUENCE [LARGE SCALE GENOMIC DNA]</scope>
    <source>
        <strain evidence="8 9">NRRL B-16283</strain>
    </source>
</reference>
<dbReference type="FunFam" id="3.50.50.60:FF:000228">
    <property type="entry name" value="FAD-containing monooxygenase EthA"/>
    <property type="match status" value="1"/>
</dbReference>
<evidence type="ECO:0000256" key="6">
    <source>
        <dbReference type="ARBA" id="ARBA00023002"/>
    </source>
</evidence>
<dbReference type="InterPro" id="IPR036188">
    <property type="entry name" value="FAD/NAD-bd_sf"/>
</dbReference>
<keyword evidence="6" id="KW-0560">Oxidoreductase</keyword>
<evidence type="ECO:0000256" key="1">
    <source>
        <dbReference type="ARBA" id="ARBA00001974"/>
    </source>
</evidence>